<reference evidence="1" key="1">
    <citation type="submission" date="2021-01" db="EMBL/GenBank/DDBJ databases">
        <authorList>
            <person name="Corre E."/>
            <person name="Pelletier E."/>
            <person name="Niang G."/>
            <person name="Scheremetjew M."/>
            <person name="Finn R."/>
            <person name="Kale V."/>
            <person name="Holt S."/>
            <person name="Cochrane G."/>
            <person name="Meng A."/>
            <person name="Brown T."/>
            <person name="Cohen L."/>
        </authorList>
    </citation>
    <scope>NUCLEOTIDE SEQUENCE</scope>
    <source>
        <strain evidence="1">PLY429</strain>
    </source>
</reference>
<dbReference type="InterPro" id="IPR019188">
    <property type="entry name" value="SNAPC1"/>
</dbReference>
<evidence type="ECO:0000313" key="1">
    <source>
        <dbReference type="EMBL" id="CAD9216109.1"/>
    </source>
</evidence>
<dbReference type="GO" id="GO:0042795">
    <property type="term" value="P:snRNA transcription by RNA polymerase II"/>
    <property type="evidence" value="ECO:0007669"/>
    <property type="project" value="TreeGrafter"/>
</dbReference>
<organism evidence="1">
    <name type="scientific">Tetraselmis chuii</name>
    <dbReference type="NCBI Taxonomy" id="63592"/>
    <lineage>
        <taxon>Eukaryota</taxon>
        <taxon>Viridiplantae</taxon>
        <taxon>Chlorophyta</taxon>
        <taxon>core chlorophytes</taxon>
        <taxon>Chlorodendrophyceae</taxon>
        <taxon>Chlorodendrales</taxon>
        <taxon>Chlorodendraceae</taxon>
        <taxon>Tetraselmis</taxon>
    </lineage>
</organism>
<dbReference type="EMBL" id="HBGG01034976">
    <property type="protein sequence ID" value="CAD9216109.1"/>
    <property type="molecule type" value="Transcribed_RNA"/>
</dbReference>
<name>A0A7S1T258_9CHLO</name>
<dbReference type="GO" id="GO:0043565">
    <property type="term" value="F:sequence-specific DNA binding"/>
    <property type="evidence" value="ECO:0007669"/>
    <property type="project" value="TreeGrafter"/>
</dbReference>
<dbReference type="Pfam" id="PF09808">
    <property type="entry name" value="SNAPC1"/>
    <property type="match status" value="1"/>
</dbReference>
<accession>A0A7S1T258</accession>
<dbReference type="GO" id="GO:0019185">
    <property type="term" value="C:snRNA-activating protein complex"/>
    <property type="evidence" value="ECO:0007669"/>
    <property type="project" value="TreeGrafter"/>
</dbReference>
<dbReference type="PANTHER" id="PTHR15131">
    <property type="entry name" value="SMALL NUCLEAR RNA ACTIVATING COMPLEX, POLYPEPTIDE 1"/>
    <property type="match status" value="1"/>
</dbReference>
<proteinExistence type="predicted"/>
<sequence>MANSSGVPPAVWDVHYLLDCFAHRCIGGQPCTLATFRSLWTELRFPFVFLAYPPRSSREEQVRLLFTAALDRLDHSSLWDQTLRSLPHSAISDSTTTTEPANTIRARLREAARVPAAEDSALRRSDEVASGGSILLKAGIFYCLWLLYKTQVCAVRQLVYLPLSLAPKLSAAVEQLRGANMFGALAVLSALHAEGALMVGATRVPCKRSRQAVTGLGISLAEKELAGAMKEARYQLSHSMRGVQVDHIHRVLSDYDEQKKRLFEFLHSGAAPGALSSSALSVSLREVVDTYGEKIERATRIRSKHGKEDRRGRTHPVKTRVCLKWPCVLLCYRKQEK</sequence>
<dbReference type="AlphaFoldDB" id="A0A7S1T258"/>
<dbReference type="GO" id="GO:0042796">
    <property type="term" value="P:snRNA transcription by RNA polymerase III"/>
    <property type="evidence" value="ECO:0007669"/>
    <property type="project" value="TreeGrafter"/>
</dbReference>
<dbReference type="PANTHER" id="PTHR15131:SF3">
    <property type="entry name" value="SNRNA-ACTIVATING PROTEIN COMPLEX SUBUNIT 1"/>
    <property type="match status" value="1"/>
</dbReference>
<protein>
    <submittedName>
        <fullName evidence="1">Uncharacterized protein</fullName>
    </submittedName>
</protein>
<gene>
    <name evidence="1" type="ORF">TCHU04912_LOCUS18349</name>
</gene>